<dbReference type="Gene3D" id="3.40.50.150">
    <property type="entry name" value="Vaccinia Virus protein VP39"/>
    <property type="match status" value="1"/>
</dbReference>
<keyword evidence="2" id="KW-0489">Methyltransferase</keyword>
<organism evidence="6 7">
    <name type="scientific">Caenorhabditis bovis</name>
    <dbReference type="NCBI Taxonomy" id="2654633"/>
    <lineage>
        <taxon>Eukaryota</taxon>
        <taxon>Metazoa</taxon>
        <taxon>Ecdysozoa</taxon>
        <taxon>Nematoda</taxon>
        <taxon>Chromadorea</taxon>
        <taxon>Rhabditida</taxon>
        <taxon>Rhabditina</taxon>
        <taxon>Rhabditomorpha</taxon>
        <taxon>Rhabditoidea</taxon>
        <taxon>Rhabditidae</taxon>
        <taxon>Peloderinae</taxon>
        <taxon>Caenorhabditis</taxon>
    </lineage>
</organism>
<keyword evidence="7" id="KW-1185">Reference proteome</keyword>
<evidence type="ECO:0000313" key="6">
    <source>
        <dbReference type="EMBL" id="CAB3405886.1"/>
    </source>
</evidence>
<evidence type="ECO:0000313" key="7">
    <source>
        <dbReference type="Proteomes" id="UP000494206"/>
    </source>
</evidence>
<evidence type="ECO:0000259" key="5">
    <source>
        <dbReference type="PROSITE" id="PS51165"/>
    </source>
</evidence>
<keyword evidence="3" id="KW-0819">tRNA processing</keyword>
<proteinExistence type="predicted"/>
<dbReference type="InterPro" id="IPR000241">
    <property type="entry name" value="RlmKL-like_Mtase"/>
</dbReference>
<keyword evidence="4" id="KW-0694">RNA-binding</keyword>
<dbReference type="GO" id="GO:0016423">
    <property type="term" value="F:tRNA (guanine) methyltransferase activity"/>
    <property type="evidence" value="ECO:0007669"/>
    <property type="project" value="TreeGrafter"/>
</dbReference>
<dbReference type="InterPro" id="IPR029063">
    <property type="entry name" value="SAM-dependent_MTases_sf"/>
</dbReference>
<dbReference type="SUPFAM" id="SSF143437">
    <property type="entry name" value="THUMP domain-like"/>
    <property type="match status" value="1"/>
</dbReference>
<evidence type="ECO:0000256" key="2">
    <source>
        <dbReference type="ARBA" id="ARBA00022603"/>
    </source>
</evidence>
<dbReference type="OrthoDB" id="47730at2759"/>
<accession>A0A8S1F0D2</accession>
<dbReference type="GO" id="GO:0003723">
    <property type="term" value="F:RNA binding"/>
    <property type="evidence" value="ECO:0007669"/>
    <property type="project" value="UniProtKB-UniRule"/>
</dbReference>
<keyword evidence="2" id="KW-0808">Transferase</keyword>
<dbReference type="PANTHER" id="PTHR14911">
    <property type="entry name" value="THUMP DOMAIN-CONTAINING"/>
    <property type="match status" value="1"/>
</dbReference>
<comment type="subcellular location">
    <subcellularLocation>
        <location evidence="1">Cytoplasm</location>
    </subcellularLocation>
</comment>
<sequence>MTDIEVYSTIVTGFEGIGASEVSRKIPNAKNVAAGRGFVRFAVEPENLSKIEDLRSVDNLFVVIYENTIIGLREMQKEEAIATIKDQISFMNWKNAIEAWQIAHKRPIYGGSQKIVEQMRKFMKDGTPSEVSETSPSFRVTCKRAGDKSVHQFSSMDAAWHFGAHINNVFGWKVDMKKFDIEVYLRIEKDSVSVMMALNGESMFKRNIVAYGPTTMRSTVCYCMTALADPKPGEIVVDTMCGGGSIPIEGAHAFRGVAFFGGDNHPLALQRCHSNWKENELNGAFCDFFLWSAVCLPLKSNSIDAIITDMPFGKKLGSVMDNRILYPKLLEEWKRVLRIGGRLVLLTHDRRSIDAAILKDRENWRTDSTHMVNMGGLTCLCIRLTNIKCE</sequence>
<dbReference type="Pfam" id="PF01170">
    <property type="entry name" value="UPF0020"/>
    <property type="match status" value="1"/>
</dbReference>
<gene>
    <name evidence="6" type="ORF">CBOVIS_LOCUS8030</name>
</gene>
<evidence type="ECO:0000256" key="1">
    <source>
        <dbReference type="ARBA" id="ARBA00004496"/>
    </source>
</evidence>
<dbReference type="Pfam" id="PF02926">
    <property type="entry name" value="THUMP"/>
    <property type="match status" value="1"/>
</dbReference>
<evidence type="ECO:0000256" key="3">
    <source>
        <dbReference type="ARBA" id="ARBA00022694"/>
    </source>
</evidence>
<reference evidence="6 7" key="1">
    <citation type="submission" date="2020-04" db="EMBL/GenBank/DDBJ databases">
        <authorList>
            <person name="Laetsch R D."/>
            <person name="Stevens L."/>
            <person name="Kumar S."/>
            <person name="Blaxter L. M."/>
        </authorList>
    </citation>
    <scope>NUCLEOTIDE SEQUENCE [LARGE SCALE GENOMIC DNA]</scope>
</reference>
<dbReference type="AlphaFoldDB" id="A0A8S1F0D2"/>
<dbReference type="CDD" id="cd11715">
    <property type="entry name" value="THUMP_AdoMetMT"/>
    <property type="match status" value="1"/>
</dbReference>
<dbReference type="GO" id="GO:0030488">
    <property type="term" value="P:tRNA methylation"/>
    <property type="evidence" value="ECO:0007669"/>
    <property type="project" value="TreeGrafter"/>
</dbReference>
<name>A0A8S1F0D2_9PELO</name>
<evidence type="ECO:0000256" key="4">
    <source>
        <dbReference type="PROSITE-ProRule" id="PRU00529"/>
    </source>
</evidence>
<dbReference type="PROSITE" id="PS51165">
    <property type="entry name" value="THUMP"/>
    <property type="match status" value="1"/>
</dbReference>
<dbReference type="SMART" id="SM00981">
    <property type="entry name" value="THUMP"/>
    <property type="match status" value="1"/>
</dbReference>
<protein>
    <recommendedName>
        <fullName evidence="5">THUMP domain-containing protein</fullName>
    </recommendedName>
</protein>
<dbReference type="Proteomes" id="UP000494206">
    <property type="component" value="Unassembled WGS sequence"/>
</dbReference>
<comment type="caution">
    <text evidence="6">The sequence shown here is derived from an EMBL/GenBank/DDBJ whole genome shotgun (WGS) entry which is preliminary data.</text>
</comment>
<dbReference type="EMBL" id="CADEPM010000005">
    <property type="protein sequence ID" value="CAB3405886.1"/>
    <property type="molecule type" value="Genomic_DNA"/>
</dbReference>
<dbReference type="PANTHER" id="PTHR14911:SF13">
    <property type="entry name" value="TRNA (GUANINE(6)-N2)-METHYLTRANSFERASE THUMP3"/>
    <property type="match status" value="1"/>
</dbReference>
<dbReference type="FunFam" id="3.40.50.150:FF:000073">
    <property type="entry name" value="THUMP domain containing 3"/>
    <property type="match status" value="1"/>
</dbReference>
<dbReference type="GO" id="GO:0043527">
    <property type="term" value="C:tRNA methyltransferase complex"/>
    <property type="evidence" value="ECO:0007669"/>
    <property type="project" value="UniProtKB-ARBA"/>
</dbReference>
<feature type="domain" description="THUMP" evidence="5">
    <location>
        <begin position="78"/>
        <end position="198"/>
    </location>
</feature>
<dbReference type="GO" id="GO:0005737">
    <property type="term" value="C:cytoplasm"/>
    <property type="evidence" value="ECO:0007669"/>
    <property type="project" value="UniProtKB-SubCell"/>
</dbReference>
<dbReference type="Gene3D" id="3.30.2130.30">
    <property type="match status" value="1"/>
</dbReference>
<dbReference type="CDD" id="cd02440">
    <property type="entry name" value="AdoMet_MTases"/>
    <property type="match status" value="1"/>
</dbReference>
<dbReference type="InterPro" id="IPR004114">
    <property type="entry name" value="THUMP_dom"/>
</dbReference>
<dbReference type="SUPFAM" id="SSF53335">
    <property type="entry name" value="S-adenosyl-L-methionine-dependent methyltransferases"/>
    <property type="match status" value="1"/>
</dbReference>